<organism evidence="1 2">
    <name type="scientific">Mycolicibacter acidiphilus</name>
    <dbReference type="NCBI Taxonomy" id="2835306"/>
    <lineage>
        <taxon>Bacteria</taxon>
        <taxon>Bacillati</taxon>
        <taxon>Actinomycetota</taxon>
        <taxon>Actinomycetes</taxon>
        <taxon>Mycobacteriales</taxon>
        <taxon>Mycobacteriaceae</taxon>
        <taxon>Mycolicibacter</taxon>
    </lineage>
</organism>
<dbReference type="Proteomes" id="UP001519535">
    <property type="component" value="Unassembled WGS sequence"/>
</dbReference>
<evidence type="ECO:0000313" key="2">
    <source>
        <dbReference type="Proteomes" id="UP001519535"/>
    </source>
</evidence>
<keyword evidence="2" id="KW-1185">Reference proteome</keyword>
<protein>
    <submittedName>
        <fullName evidence="1">WXG100 family type VII secretion target</fullName>
    </submittedName>
</protein>
<sequence>MTGDMITYNPGTIADFASDVAGRAGQLHEIHDDVTQRTTALGEYFGGHGAQGFFDAQQQMLSGLRGLIETVSQHGHTTSAVLDGAIATDQAISGLF</sequence>
<dbReference type="InterPro" id="IPR010310">
    <property type="entry name" value="T7SS_ESAT-6-like"/>
</dbReference>
<proteinExistence type="predicted"/>
<dbReference type="Pfam" id="PF06013">
    <property type="entry name" value="WXG100"/>
    <property type="match status" value="1"/>
</dbReference>
<reference evidence="1 2" key="1">
    <citation type="submission" date="2021-05" db="EMBL/GenBank/DDBJ databases">
        <title>Mycobacterium acidophilum sp. nov., an extremely acid-tolerant member of the genus Mycobacterium.</title>
        <authorList>
            <person name="Xia J."/>
        </authorList>
    </citation>
    <scope>NUCLEOTIDE SEQUENCE [LARGE SCALE GENOMIC DNA]</scope>
    <source>
        <strain evidence="1 2">M1</strain>
    </source>
</reference>
<name>A0ABS5RHQ4_9MYCO</name>
<dbReference type="RefSeq" id="WP_214092694.1">
    <property type="nucleotide sequence ID" value="NZ_JAHCLR010000014.1"/>
</dbReference>
<dbReference type="EMBL" id="JAHCLR010000014">
    <property type="protein sequence ID" value="MBS9533823.1"/>
    <property type="molecule type" value="Genomic_DNA"/>
</dbReference>
<dbReference type="Gene3D" id="1.10.287.1060">
    <property type="entry name" value="ESAT-6-like"/>
    <property type="match status" value="1"/>
</dbReference>
<accession>A0ABS5RHQ4</accession>
<dbReference type="InterPro" id="IPR036689">
    <property type="entry name" value="ESAT-6-like_sf"/>
</dbReference>
<evidence type="ECO:0000313" key="1">
    <source>
        <dbReference type="EMBL" id="MBS9533823.1"/>
    </source>
</evidence>
<gene>
    <name evidence="1" type="ORF">KIH27_09530</name>
</gene>
<dbReference type="SUPFAM" id="SSF140453">
    <property type="entry name" value="EsxAB dimer-like"/>
    <property type="match status" value="1"/>
</dbReference>
<comment type="caution">
    <text evidence="1">The sequence shown here is derived from an EMBL/GenBank/DDBJ whole genome shotgun (WGS) entry which is preliminary data.</text>
</comment>